<dbReference type="EMBL" id="ML143396">
    <property type="protein sequence ID" value="TBU32022.1"/>
    <property type="molecule type" value="Genomic_DNA"/>
</dbReference>
<dbReference type="OrthoDB" id="8062037at2759"/>
<dbReference type="Proteomes" id="UP000292957">
    <property type="component" value="Unassembled WGS sequence"/>
</dbReference>
<evidence type="ECO:0000313" key="2">
    <source>
        <dbReference type="EMBL" id="TBU32022.1"/>
    </source>
</evidence>
<dbReference type="AlphaFoldDB" id="A0A4Q9MZ08"/>
<gene>
    <name evidence="2" type="ORF">BD311DRAFT_655413</name>
</gene>
<organism evidence="2">
    <name type="scientific">Dichomitus squalens</name>
    <dbReference type="NCBI Taxonomy" id="114155"/>
    <lineage>
        <taxon>Eukaryota</taxon>
        <taxon>Fungi</taxon>
        <taxon>Dikarya</taxon>
        <taxon>Basidiomycota</taxon>
        <taxon>Agaricomycotina</taxon>
        <taxon>Agaricomycetes</taxon>
        <taxon>Polyporales</taxon>
        <taxon>Polyporaceae</taxon>
        <taxon>Dichomitus</taxon>
    </lineage>
</organism>
<sequence length="256" mass="27519">MLPLQFPGRALLVVLGSFVLAVRSFVPATPTNATQDWNTTLQGLLDVFWYPDGSPDPVTLQSVAVANVDSIWATGPIMHFSEDDGLNVTASSFDFAPWIALVACDSNSTKSSESQTDIVVRAKGLNAQAAILYSNHSETCVLSPGYTRWSSGIPVYVITSDDARTLDGFFKNINATRYGSFDSKTLDSESSNIFNWENSDPRPDPGYLMVTIINNSSLFGGNGTDRTNETVAISAPPSSFLLAYLVLGLGILGAFL</sequence>
<protein>
    <recommendedName>
        <fullName evidence="3">DOMON domain-containing protein</fullName>
    </recommendedName>
</protein>
<name>A0A4Q9MZ08_9APHY</name>
<feature type="signal peptide" evidence="1">
    <location>
        <begin position="1"/>
        <end position="24"/>
    </location>
</feature>
<evidence type="ECO:0000256" key="1">
    <source>
        <dbReference type="SAM" id="SignalP"/>
    </source>
</evidence>
<reference evidence="2" key="1">
    <citation type="submission" date="2019-01" db="EMBL/GenBank/DDBJ databases">
        <title>Draft genome sequences of three monokaryotic isolates of the white-rot basidiomycete fungus Dichomitus squalens.</title>
        <authorList>
            <consortium name="DOE Joint Genome Institute"/>
            <person name="Lopez S.C."/>
            <person name="Andreopoulos B."/>
            <person name="Pangilinan J."/>
            <person name="Lipzen A."/>
            <person name="Riley R."/>
            <person name="Ahrendt S."/>
            <person name="Ng V."/>
            <person name="Barry K."/>
            <person name="Daum C."/>
            <person name="Grigoriev I.V."/>
            <person name="Hilden K.S."/>
            <person name="Makela M.R."/>
            <person name="de Vries R.P."/>
        </authorList>
    </citation>
    <scope>NUCLEOTIDE SEQUENCE [LARGE SCALE GENOMIC DNA]</scope>
    <source>
        <strain evidence="2">OM18370.1</strain>
    </source>
</reference>
<feature type="chain" id="PRO_5020750643" description="DOMON domain-containing protein" evidence="1">
    <location>
        <begin position="25"/>
        <end position="256"/>
    </location>
</feature>
<proteinExistence type="predicted"/>
<accession>A0A4Q9MZ08</accession>
<evidence type="ECO:0008006" key="3">
    <source>
        <dbReference type="Google" id="ProtNLM"/>
    </source>
</evidence>
<keyword evidence="1" id="KW-0732">Signal</keyword>